<dbReference type="PANTHER" id="PTHR13326:SF21">
    <property type="entry name" value="PSEUDOURIDYLATE SYNTHASE PUS7L"/>
    <property type="match status" value="1"/>
</dbReference>
<dbReference type="GO" id="GO:0006396">
    <property type="term" value="P:RNA processing"/>
    <property type="evidence" value="ECO:0007669"/>
    <property type="project" value="UniProtKB-ARBA"/>
</dbReference>
<comment type="caution">
    <text evidence="1">The sequence shown here is derived from an EMBL/GenBank/DDBJ whole genome shotgun (WGS) entry which is preliminary data.</text>
</comment>
<dbReference type="InterPro" id="IPR001656">
    <property type="entry name" value="PsdUridine_synth_TruD"/>
</dbReference>
<dbReference type="Gene3D" id="3.30.70.3160">
    <property type="match status" value="1"/>
</dbReference>
<proteinExistence type="predicted"/>
<dbReference type="GO" id="GO:0140098">
    <property type="term" value="F:catalytic activity, acting on RNA"/>
    <property type="evidence" value="ECO:0007669"/>
    <property type="project" value="UniProtKB-ARBA"/>
</dbReference>
<dbReference type="Gene3D" id="1.10.1510.30">
    <property type="match status" value="1"/>
</dbReference>
<dbReference type="Proteomes" id="UP000176634">
    <property type="component" value="Unassembled WGS sequence"/>
</dbReference>
<evidence type="ECO:0008006" key="3">
    <source>
        <dbReference type="Google" id="ProtNLM"/>
    </source>
</evidence>
<evidence type="ECO:0000313" key="2">
    <source>
        <dbReference type="Proteomes" id="UP000176634"/>
    </source>
</evidence>
<gene>
    <name evidence="1" type="ORF">A2563_04815</name>
</gene>
<name>A0A1F6PA83_9BACT</name>
<dbReference type="STRING" id="1798705.A2563_04815"/>
<sequence length="337" mass="38736">MSKKVLPAGILKAVPADFIVQEIARGRNGNPFITELSLESIIEGYDSRFPVTVFCMSKVRWETKRALREVARLLGVPQQNVCCQGLKDKHGYTSQLISVRGPFREGFWHKDIALEQLYGQWDDLQRGKNWGNQFTINIRSDATATDLNLEAVEEFLNVFGSQRLGEPGSHEIGRLLLEGQFDEAVRMLLDGRMSAKDLIEARKASGGSWVDALLHSSYRHYFRFEVGKWQSYLWNQLAQEELAAGKVAGQDQRLPMWQPDAAVVERYRHLWNPPDKLHPEAMQELDRQRRPVLARAENFQAKHRNGVWRLSFALRPSVYATVALSQLFQLEEKHEHR</sequence>
<reference evidence="1 2" key="1">
    <citation type="journal article" date="2016" name="Nat. Commun.">
        <title>Thousands of microbial genomes shed light on interconnected biogeochemical processes in an aquifer system.</title>
        <authorList>
            <person name="Anantharaman K."/>
            <person name="Brown C.T."/>
            <person name="Hug L.A."/>
            <person name="Sharon I."/>
            <person name="Castelle C.J."/>
            <person name="Probst A.J."/>
            <person name="Thomas B.C."/>
            <person name="Singh A."/>
            <person name="Wilkins M.J."/>
            <person name="Karaoz U."/>
            <person name="Brodie E.L."/>
            <person name="Williams K.H."/>
            <person name="Hubbard S.S."/>
            <person name="Banfield J.F."/>
        </authorList>
    </citation>
    <scope>NUCLEOTIDE SEQUENCE [LARGE SCALE GENOMIC DNA]</scope>
</reference>
<dbReference type="PANTHER" id="PTHR13326">
    <property type="entry name" value="TRNA PSEUDOURIDINE SYNTHASE D"/>
    <property type="match status" value="1"/>
</dbReference>
<organism evidence="1 2">
    <name type="scientific">Candidatus Magasanikbacteria bacterium RIFOXYD1_FULL_40_23</name>
    <dbReference type="NCBI Taxonomy" id="1798705"/>
    <lineage>
        <taxon>Bacteria</taxon>
        <taxon>Candidatus Magasanikiibacteriota</taxon>
    </lineage>
</organism>
<dbReference type="GO" id="GO:0001522">
    <property type="term" value="P:pseudouridine synthesis"/>
    <property type="evidence" value="ECO:0007669"/>
    <property type="project" value="InterPro"/>
</dbReference>
<dbReference type="SUPFAM" id="SSF55120">
    <property type="entry name" value="Pseudouridine synthase"/>
    <property type="match status" value="1"/>
</dbReference>
<dbReference type="InterPro" id="IPR042214">
    <property type="entry name" value="TruD_catalytic"/>
</dbReference>
<dbReference type="GO" id="GO:0003723">
    <property type="term" value="F:RNA binding"/>
    <property type="evidence" value="ECO:0007669"/>
    <property type="project" value="InterPro"/>
</dbReference>
<dbReference type="GO" id="GO:0009982">
    <property type="term" value="F:pseudouridine synthase activity"/>
    <property type="evidence" value="ECO:0007669"/>
    <property type="project" value="InterPro"/>
</dbReference>
<dbReference type="EMBL" id="MFRA01000003">
    <property type="protein sequence ID" value="OGH93066.1"/>
    <property type="molecule type" value="Genomic_DNA"/>
</dbReference>
<protein>
    <recommendedName>
        <fullName evidence="3">TRUD domain-containing protein</fullName>
    </recommendedName>
</protein>
<dbReference type="AlphaFoldDB" id="A0A1F6PA83"/>
<dbReference type="Gene3D" id="3.30.2350.20">
    <property type="entry name" value="TruD, catalytic domain"/>
    <property type="match status" value="2"/>
</dbReference>
<evidence type="ECO:0000313" key="1">
    <source>
        <dbReference type="EMBL" id="OGH93066.1"/>
    </source>
</evidence>
<dbReference type="InterPro" id="IPR020103">
    <property type="entry name" value="PsdUridine_synth_cat_dom_sf"/>
</dbReference>
<accession>A0A1F6PA83</accession>
<dbReference type="Pfam" id="PF01142">
    <property type="entry name" value="TruD"/>
    <property type="match status" value="1"/>
</dbReference>